<keyword evidence="2" id="KW-0479">Metal-binding</keyword>
<keyword evidence="4" id="KW-0411">Iron-sulfur</keyword>
<dbReference type="PANTHER" id="PTHR21496">
    <property type="entry name" value="FERREDOXIN-RELATED"/>
    <property type="match status" value="1"/>
</dbReference>
<dbReference type="CDD" id="cd03528">
    <property type="entry name" value="Rieske_RO_ferredoxin"/>
    <property type="match status" value="1"/>
</dbReference>
<dbReference type="Pfam" id="PF00355">
    <property type="entry name" value="Rieske"/>
    <property type="match status" value="1"/>
</dbReference>
<dbReference type="InterPro" id="IPR017941">
    <property type="entry name" value="Rieske_2Fe-2S"/>
</dbReference>
<dbReference type="PROSITE" id="PS51296">
    <property type="entry name" value="RIESKE"/>
    <property type="match status" value="1"/>
</dbReference>
<dbReference type="GO" id="GO:0016705">
    <property type="term" value="F:oxidoreductase activity, acting on paired donors, with incorporation or reduction of molecular oxygen"/>
    <property type="evidence" value="ECO:0007669"/>
    <property type="project" value="UniProtKB-ARBA"/>
</dbReference>
<dbReference type="GO" id="GO:0051537">
    <property type="term" value="F:2 iron, 2 sulfur cluster binding"/>
    <property type="evidence" value="ECO:0007669"/>
    <property type="project" value="UniProtKB-KW"/>
</dbReference>
<keyword evidence="3" id="KW-0408">Iron</keyword>
<dbReference type="Gene3D" id="2.102.10.10">
    <property type="entry name" value="Rieske [2Fe-2S] iron-sulphur domain"/>
    <property type="match status" value="1"/>
</dbReference>
<dbReference type="PANTHER" id="PTHR21496:SF23">
    <property type="entry name" value="3-PHENYLPROPIONATE_CINNAMIC ACID DIOXYGENASE FERREDOXIN SUBUNIT"/>
    <property type="match status" value="1"/>
</dbReference>
<protein>
    <recommendedName>
        <fullName evidence="5">Rieske domain-containing protein</fullName>
    </recommendedName>
</protein>
<evidence type="ECO:0000256" key="1">
    <source>
        <dbReference type="ARBA" id="ARBA00022714"/>
    </source>
</evidence>
<reference evidence="6" key="1">
    <citation type="submission" date="2020-02" db="EMBL/GenBank/DDBJ databases">
        <authorList>
            <person name="Meier V. D."/>
        </authorList>
    </citation>
    <scope>NUCLEOTIDE SEQUENCE</scope>
    <source>
        <strain evidence="6">AVDCRST_MAG67</strain>
    </source>
</reference>
<evidence type="ECO:0000256" key="3">
    <source>
        <dbReference type="ARBA" id="ARBA00023004"/>
    </source>
</evidence>
<evidence type="ECO:0000256" key="4">
    <source>
        <dbReference type="ARBA" id="ARBA00023014"/>
    </source>
</evidence>
<name>A0A6J4RYX6_9ACTN</name>
<evidence type="ECO:0000313" key="6">
    <source>
        <dbReference type="EMBL" id="CAA9479276.1"/>
    </source>
</evidence>
<organism evidence="6">
    <name type="scientific">uncultured Solirubrobacteraceae bacterium</name>
    <dbReference type="NCBI Taxonomy" id="1162706"/>
    <lineage>
        <taxon>Bacteria</taxon>
        <taxon>Bacillati</taxon>
        <taxon>Actinomycetota</taxon>
        <taxon>Thermoleophilia</taxon>
        <taxon>Solirubrobacterales</taxon>
        <taxon>Solirubrobacteraceae</taxon>
        <taxon>environmental samples</taxon>
    </lineage>
</organism>
<dbReference type="SUPFAM" id="SSF50022">
    <property type="entry name" value="ISP domain"/>
    <property type="match status" value="1"/>
</dbReference>
<dbReference type="InterPro" id="IPR036922">
    <property type="entry name" value="Rieske_2Fe-2S_sf"/>
</dbReference>
<feature type="domain" description="Rieske" evidence="5">
    <location>
        <begin position="5"/>
        <end position="102"/>
    </location>
</feature>
<sequence length="105" mass="11698">MAEILDICPVSELPPGASRVVEWEDLEIGIFNCNGELLAIEDRCSHDDGNLADGEFDPQRCTVECPRHGSLFDLHTGKPVTLPAYVPIDTFEVRVEDDMIKLEVE</sequence>
<evidence type="ECO:0000256" key="2">
    <source>
        <dbReference type="ARBA" id="ARBA00022723"/>
    </source>
</evidence>
<dbReference type="GO" id="GO:0046872">
    <property type="term" value="F:metal ion binding"/>
    <property type="evidence" value="ECO:0007669"/>
    <property type="project" value="UniProtKB-KW"/>
</dbReference>
<dbReference type="AlphaFoldDB" id="A0A6J4RYX6"/>
<keyword evidence="1" id="KW-0001">2Fe-2S</keyword>
<accession>A0A6J4RYX6</accession>
<gene>
    <name evidence="6" type="ORF">AVDCRST_MAG67-725</name>
</gene>
<evidence type="ECO:0000259" key="5">
    <source>
        <dbReference type="PROSITE" id="PS51296"/>
    </source>
</evidence>
<proteinExistence type="predicted"/>
<dbReference type="EMBL" id="CADCVQ010000038">
    <property type="protein sequence ID" value="CAA9479276.1"/>
    <property type="molecule type" value="Genomic_DNA"/>
</dbReference>
<dbReference type="GO" id="GO:0004497">
    <property type="term" value="F:monooxygenase activity"/>
    <property type="evidence" value="ECO:0007669"/>
    <property type="project" value="UniProtKB-ARBA"/>
</dbReference>